<organism evidence="6 7">
    <name type="scientific">Candidatus Desulfaltia bathyphila</name>
    <dbReference type="NCBI Taxonomy" id="2841697"/>
    <lineage>
        <taxon>Bacteria</taxon>
        <taxon>Pseudomonadati</taxon>
        <taxon>Thermodesulfobacteriota</taxon>
        <taxon>Desulfobacteria</taxon>
        <taxon>Desulfobacterales</taxon>
        <taxon>Desulfobacterales incertae sedis</taxon>
        <taxon>Candidatus Desulfaltia</taxon>
    </lineage>
</organism>
<dbReference type="SMART" id="SM00382">
    <property type="entry name" value="AAA"/>
    <property type="match status" value="1"/>
</dbReference>
<comment type="caution">
    <text evidence="6">The sequence shown here is derived from an EMBL/GenBank/DDBJ whole genome shotgun (WGS) entry which is preliminary data.</text>
</comment>
<dbReference type="PROSITE" id="PS50893">
    <property type="entry name" value="ABC_TRANSPORTER_2"/>
    <property type="match status" value="1"/>
</dbReference>
<dbReference type="Proteomes" id="UP000603545">
    <property type="component" value="Unassembled WGS sequence"/>
</dbReference>
<dbReference type="CDD" id="cd03255">
    <property type="entry name" value="ABC_MJ0796_LolCDE_FtsE"/>
    <property type="match status" value="1"/>
</dbReference>
<dbReference type="InterPro" id="IPR003593">
    <property type="entry name" value="AAA+_ATPase"/>
</dbReference>
<evidence type="ECO:0000313" key="7">
    <source>
        <dbReference type="Proteomes" id="UP000603545"/>
    </source>
</evidence>
<protein>
    <submittedName>
        <fullName evidence="6">ABC transporter ATP-binding protein</fullName>
    </submittedName>
</protein>
<dbReference type="Pfam" id="PF00005">
    <property type="entry name" value="ABC_tran"/>
    <property type="match status" value="1"/>
</dbReference>
<dbReference type="InterPro" id="IPR017911">
    <property type="entry name" value="MacB-like_ATP-bd"/>
</dbReference>
<evidence type="ECO:0000256" key="2">
    <source>
        <dbReference type="ARBA" id="ARBA00022741"/>
    </source>
</evidence>
<evidence type="ECO:0000256" key="4">
    <source>
        <dbReference type="ARBA" id="ARBA00038388"/>
    </source>
</evidence>
<dbReference type="FunFam" id="3.40.50.300:FF:000032">
    <property type="entry name" value="Export ABC transporter ATP-binding protein"/>
    <property type="match status" value="1"/>
</dbReference>
<keyword evidence="1" id="KW-0813">Transport</keyword>
<reference evidence="6 7" key="1">
    <citation type="submission" date="2020-08" db="EMBL/GenBank/DDBJ databases">
        <title>Bridging the membrane lipid divide: bacteria of the FCB group superphylum have the potential to synthesize archaeal ether lipids.</title>
        <authorList>
            <person name="Villanueva L."/>
            <person name="Von Meijenfeldt F.A.B."/>
            <person name="Westbye A.B."/>
            <person name="Yadav S."/>
            <person name="Hopmans E.C."/>
            <person name="Dutilh B.E."/>
            <person name="Sinninghe Damste J.S."/>
        </authorList>
    </citation>
    <scope>NUCLEOTIDE SEQUENCE [LARGE SCALE GENOMIC DNA]</scope>
    <source>
        <strain evidence="6">NIOZ-UU82</strain>
    </source>
</reference>
<dbReference type="PANTHER" id="PTHR24220:SF86">
    <property type="entry name" value="ABC TRANSPORTER ABCH.1"/>
    <property type="match status" value="1"/>
</dbReference>
<dbReference type="InterPro" id="IPR015854">
    <property type="entry name" value="ABC_transpr_LolD-like"/>
</dbReference>
<proteinExistence type="inferred from homology"/>
<evidence type="ECO:0000259" key="5">
    <source>
        <dbReference type="PROSITE" id="PS50893"/>
    </source>
</evidence>
<evidence type="ECO:0000256" key="3">
    <source>
        <dbReference type="ARBA" id="ARBA00022840"/>
    </source>
</evidence>
<dbReference type="Gene3D" id="3.40.50.300">
    <property type="entry name" value="P-loop containing nucleotide triphosphate hydrolases"/>
    <property type="match status" value="1"/>
</dbReference>
<name>A0A8J6TCQ5_9BACT</name>
<dbReference type="InterPro" id="IPR003439">
    <property type="entry name" value="ABC_transporter-like_ATP-bd"/>
</dbReference>
<dbReference type="GO" id="GO:0016887">
    <property type="term" value="F:ATP hydrolysis activity"/>
    <property type="evidence" value="ECO:0007669"/>
    <property type="project" value="InterPro"/>
</dbReference>
<dbReference type="GO" id="GO:0022857">
    <property type="term" value="F:transmembrane transporter activity"/>
    <property type="evidence" value="ECO:0007669"/>
    <property type="project" value="TreeGrafter"/>
</dbReference>
<dbReference type="EMBL" id="JACNLL010000097">
    <property type="protein sequence ID" value="MBC8200338.1"/>
    <property type="molecule type" value="Genomic_DNA"/>
</dbReference>
<evidence type="ECO:0000313" key="6">
    <source>
        <dbReference type="EMBL" id="MBC8200338.1"/>
    </source>
</evidence>
<keyword evidence="2" id="KW-0547">Nucleotide-binding</keyword>
<dbReference type="AlphaFoldDB" id="A0A8J6TCQ5"/>
<dbReference type="GO" id="GO:0005524">
    <property type="term" value="F:ATP binding"/>
    <property type="evidence" value="ECO:0007669"/>
    <property type="project" value="UniProtKB-KW"/>
</dbReference>
<sequence>MALVQIDNVSRIYQTGEVQVKALQDVTLSIDEAAFVTFVGPSGSGKTTMLNLIGCLDKPTKGKVFIGKEQVDTFDRRQRAAFRGSTLGFIFQAFNLFQVLTAYENVEYPLVMIKNESISKRKEKVLKVLESVGMLDQKDKFPDQLSGGQKQRIAVARALVTQPKLVLADEPTANLDKKSAVNVIRLMRNMRDEFKTTFIFSTHDPGVMKEAEVIHTLEDGKLV</sequence>
<dbReference type="InterPro" id="IPR027417">
    <property type="entry name" value="P-loop_NTPase"/>
</dbReference>
<dbReference type="PROSITE" id="PS00211">
    <property type="entry name" value="ABC_TRANSPORTER_1"/>
    <property type="match status" value="1"/>
</dbReference>
<dbReference type="GO" id="GO:0098796">
    <property type="term" value="C:membrane protein complex"/>
    <property type="evidence" value="ECO:0007669"/>
    <property type="project" value="UniProtKB-ARBA"/>
</dbReference>
<comment type="similarity">
    <text evidence="4">Belongs to the ABC transporter superfamily. Macrolide exporter (TC 3.A.1.122) family.</text>
</comment>
<accession>A0A8J6TCQ5</accession>
<feature type="domain" description="ABC transporter" evidence="5">
    <location>
        <begin position="4"/>
        <end position="223"/>
    </location>
</feature>
<dbReference type="GO" id="GO:0005886">
    <property type="term" value="C:plasma membrane"/>
    <property type="evidence" value="ECO:0007669"/>
    <property type="project" value="TreeGrafter"/>
</dbReference>
<gene>
    <name evidence="6" type="ORF">H8E80_09920</name>
</gene>
<evidence type="ECO:0000256" key="1">
    <source>
        <dbReference type="ARBA" id="ARBA00022448"/>
    </source>
</evidence>
<keyword evidence="3 6" id="KW-0067">ATP-binding</keyword>
<dbReference type="PANTHER" id="PTHR24220">
    <property type="entry name" value="IMPORT ATP-BINDING PROTEIN"/>
    <property type="match status" value="1"/>
</dbReference>
<dbReference type="InterPro" id="IPR017871">
    <property type="entry name" value="ABC_transporter-like_CS"/>
</dbReference>
<dbReference type="SUPFAM" id="SSF52540">
    <property type="entry name" value="P-loop containing nucleoside triphosphate hydrolases"/>
    <property type="match status" value="1"/>
</dbReference>